<organism evidence="1">
    <name type="scientific">marine metagenome</name>
    <dbReference type="NCBI Taxonomy" id="408172"/>
    <lineage>
        <taxon>unclassified sequences</taxon>
        <taxon>metagenomes</taxon>
        <taxon>ecological metagenomes</taxon>
    </lineage>
</organism>
<name>A0A382EQA7_9ZZZZ</name>
<dbReference type="EMBL" id="UINC01045577">
    <property type="protein sequence ID" value="SVB52502.1"/>
    <property type="molecule type" value="Genomic_DNA"/>
</dbReference>
<evidence type="ECO:0008006" key="2">
    <source>
        <dbReference type="Google" id="ProtNLM"/>
    </source>
</evidence>
<proteinExistence type="predicted"/>
<feature type="non-terminal residue" evidence="1">
    <location>
        <position position="1"/>
    </location>
</feature>
<evidence type="ECO:0000313" key="1">
    <source>
        <dbReference type="EMBL" id="SVB52502.1"/>
    </source>
</evidence>
<protein>
    <recommendedName>
        <fullName evidence="2">Prealbumin-like fold domain-containing protein</fullName>
    </recommendedName>
</protein>
<dbReference type="AlphaFoldDB" id="A0A382EQA7"/>
<sequence length="113" mass="12260">RDGISVTRQSDQTSSFTVEPCRGEIGVRVEDENSDPVSGALLELYALNRTWDQDFTGANGVLTFTQACGMEVGVRVTPPAGYTVPEGRGSSFYDGLRPDIDGRVELVFRLQAS</sequence>
<accession>A0A382EQA7</accession>
<reference evidence="1" key="1">
    <citation type="submission" date="2018-05" db="EMBL/GenBank/DDBJ databases">
        <authorList>
            <person name="Lanie J.A."/>
            <person name="Ng W.-L."/>
            <person name="Kazmierczak K.M."/>
            <person name="Andrzejewski T.M."/>
            <person name="Davidsen T.M."/>
            <person name="Wayne K.J."/>
            <person name="Tettelin H."/>
            <person name="Glass J.I."/>
            <person name="Rusch D."/>
            <person name="Podicherti R."/>
            <person name="Tsui H.-C.T."/>
            <person name="Winkler M.E."/>
        </authorList>
    </citation>
    <scope>NUCLEOTIDE SEQUENCE</scope>
</reference>
<gene>
    <name evidence="1" type="ORF">METZ01_LOCUS205356</name>
</gene>